<evidence type="ECO:0000313" key="3">
    <source>
        <dbReference type="Proteomes" id="UP001500831"/>
    </source>
</evidence>
<proteinExistence type="predicted"/>
<dbReference type="Gene3D" id="1.50.10.160">
    <property type="match status" value="1"/>
</dbReference>
<dbReference type="InterPro" id="IPR050148">
    <property type="entry name" value="Terpene_synthase-like"/>
</dbReference>
<dbReference type="PANTHER" id="PTHR31739:SF25">
    <property type="entry name" value="(E,E)-GERANYLLINALOOL SYNTHASE"/>
    <property type="match status" value="1"/>
</dbReference>
<sequence>MMDEVSSPLATHVAPSAADDVVAGLTAHPRGQISPSVYETSRVTTLAPWLPGLGGRLGFLLRAQHPDGTWGAPGGYALIPTLSATEALLTTLRRWQSRALPDPSGVEYGKLAAAAGRGLSALLALPDRGGSVPLPDTVAAELIAPALVAEVNAHLDRLTHDPIAGLDARGSGARLSSPRTADPETLGRVRAHLRGGGDIPAKLWHSLEVLGGLAGAAGSVRPVAGAVCCSPAATAAWLGPQPDTLRFGPSIAYLHAAAAPHGGAVPSVLPVTAFERIWTVGTLIGAGIDVRVPPSLIAGLEDRLDAGALGGAPGLPPDADTTSAALALLSRVGRPRSPDCLWEFELDDHFCCWLGERTPSPTANAHVLEAFGEHARRAPGHADRHRAAMDKVSSWLVGVQHPDGSWTDKWHASPYYATSHCALALDRMAGGHADSAVLRAIDWVLATQNADGSWGIWGGTGEETAYAVHILLRTRHGRADAEARRAAARGGAFLRRQDAGRHPALWQDKDLYTPVAICEAARLAALHLVGEHAA</sequence>
<organism evidence="2 3">
    <name type="scientific">Streptosporangium fragile</name>
    <dbReference type="NCBI Taxonomy" id="46186"/>
    <lineage>
        <taxon>Bacteria</taxon>
        <taxon>Bacillati</taxon>
        <taxon>Actinomycetota</taxon>
        <taxon>Actinomycetes</taxon>
        <taxon>Streptosporangiales</taxon>
        <taxon>Streptosporangiaceae</taxon>
        <taxon>Streptosporangium</taxon>
    </lineage>
</organism>
<accession>A0ABP6IAG5</accession>
<dbReference type="InterPro" id="IPR032696">
    <property type="entry name" value="SQ_cyclase_C"/>
</dbReference>
<dbReference type="Gene3D" id="1.50.10.20">
    <property type="match status" value="1"/>
</dbReference>
<dbReference type="RefSeq" id="WP_344970077.1">
    <property type="nucleotide sequence ID" value="NZ_BAAAVI010000012.1"/>
</dbReference>
<protein>
    <submittedName>
        <fullName evidence="2">Type B diterpene cyclase</fullName>
    </submittedName>
</protein>
<dbReference type="EMBL" id="BAAAVI010000012">
    <property type="protein sequence ID" value="GAA2862111.1"/>
    <property type="molecule type" value="Genomic_DNA"/>
</dbReference>
<keyword evidence="3" id="KW-1185">Reference proteome</keyword>
<evidence type="ECO:0000313" key="2">
    <source>
        <dbReference type="EMBL" id="GAA2862111.1"/>
    </source>
</evidence>
<dbReference type="Proteomes" id="UP001500831">
    <property type="component" value="Unassembled WGS sequence"/>
</dbReference>
<comment type="caution">
    <text evidence="2">The sequence shown here is derived from an EMBL/GenBank/DDBJ whole genome shotgun (WGS) entry which is preliminary data.</text>
</comment>
<dbReference type="Pfam" id="PF13243">
    <property type="entry name" value="SQHop_cyclase_C"/>
    <property type="match status" value="1"/>
</dbReference>
<dbReference type="PANTHER" id="PTHR31739">
    <property type="entry name" value="ENT-COPALYL DIPHOSPHATE SYNTHASE, CHLOROPLASTIC"/>
    <property type="match status" value="1"/>
</dbReference>
<evidence type="ECO:0000259" key="1">
    <source>
        <dbReference type="Pfam" id="PF13243"/>
    </source>
</evidence>
<name>A0ABP6IAG5_9ACTN</name>
<dbReference type="InterPro" id="IPR008930">
    <property type="entry name" value="Terpenoid_cyclase/PrenylTrfase"/>
</dbReference>
<dbReference type="SUPFAM" id="SSF48239">
    <property type="entry name" value="Terpenoid cyclases/Protein prenyltransferases"/>
    <property type="match status" value="1"/>
</dbReference>
<reference evidence="3" key="1">
    <citation type="journal article" date="2019" name="Int. J. Syst. Evol. Microbiol.">
        <title>The Global Catalogue of Microorganisms (GCM) 10K type strain sequencing project: providing services to taxonomists for standard genome sequencing and annotation.</title>
        <authorList>
            <consortium name="The Broad Institute Genomics Platform"/>
            <consortium name="The Broad Institute Genome Sequencing Center for Infectious Disease"/>
            <person name="Wu L."/>
            <person name="Ma J."/>
        </authorList>
    </citation>
    <scope>NUCLEOTIDE SEQUENCE [LARGE SCALE GENOMIC DNA]</scope>
    <source>
        <strain evidence="3">JCM 6242</strain>
    </source>
</reference>
<feature type="domain" description="Squalene cyclase C-terminal" evidence="1">
    <location>
        <begin position="363"/>
        <end position="459"/>
    </location>
</feature>
<gene>
    <name evidence="2" type="ORF">GCM10010517_20960</name>
</gene>